<dbReference type="Gene3D" id="3.30.1390.30">
    <property type="entry name" value="Penicillin-binding protein 2a, domain 3"/>
    <property type="match status" value="1"/>
</dbReference>
<dbReference type="GO" id="GO:0009252">
    <property type="term" value="P:peptidoglycan biosynthetic process"/>
    <property type="evidence" value="ECO:0007669"/>
    <property type="project" value="UniProtKB-UniPathway"/>
</dbReference>
<dbReference type="InterPro" id="IPR005311">
    <property type="entry name" value="PBP_dimer"/>
</dbReference>
<dbReference type="SUPFAM" id="SSF56601">
    <property type="entry name" value="beta-lactamase/transpeptidase-like"/>
    <property type="match status" value="1"/>
</dbReference>
<gene>
    <name evidence="10" type="ORF">KIS1582_4024</name>
</gene>
<dbReference type="GO" id="GO:0005886">
    <property type="term" value="C:plasma membrane"/>
    <property type="evidence" value="ECO:0007669"/>
    <property type="project" value="TreeGrafter"/>
</dbReference>
<accession>A0A800MTG5</accession>
<dbReference type="Gene3D" id="3.90.1310.10">
    <property type="entry name" value="Penicillin-binding protein 2a (Domain 2)"/>
    <property type="match status" value="1"/>
</dbReference>
<dbReference type="InterPro" id="IPR007887">
    <property type="entry name" value="MecA_N"/>
</dbReference>
<proteinExistence type="inferred from homology"/>
<dbReference type="PROSITE" id="PS51257">
    <property type="entry name" value="PROKAR_LIPOPROTEIN"/>
    <property type="match status" value="1"/>
</dbReference>
<evidence type="ECO:0000259" key="8">
    <source>
        <dbReference type="Pfam" id="PF03717"/>
    </source>
</evidence>
<evidence type="ECO:0000256" key="4">
    <source>
        <dbReference type="ARBA" id="ARBA00012448"/>
    </source>
</evidence>
<dbReference type="EMBL" id="VDEM01000065">
    <property type="protein sequence ID" value="KAF0822198.1"/>
    <property type="molecule type" value="Genomic_DNA"/>
</dbReference>
<feature type="domain" description="Penicillin-binding protein dimerisation" evidence="8">
    <location>
        <begin position="154"/>
        <end position="318"/>
    </location>
</feature>
<dbReference type="Gene3D" id="3.40.710.10">
    <property type="entry name" value="DD-peptidase/beta-lactamase superfamily"/>
    <property type="match status" value="1"/>
</dbReference>
<dbReference type="InterPro" id="IPR032710">
    <property type="entry name" value="NTF2-like_dom_sf"/>
</dbReference>
<feature type="domain" description="Penicillin-binding protein transpeptidase" evidence="7">
    <location>
        <begin position="356"/>
        <end position="663"/>
    </location>
</feature>
<evidence type="ECO:0000313" key="11">
    <source>
        <dbReference type="Proteomes" id="UP000465778"/>
    </source>
</evidence>
<dbReference type="InterPro" id="IPR001460">
    <property type="entry name" value="PCN-bd_Tpept"/>
</dbReference>
<dbReference type="PANTHER" id="PTHR30627:SF25">
    <property type="entry name" value="PENICILLIN-BINDING PROTEIN 3"/>
    <property type="match status" value="1"/>
</dbReference>
<dbReference type="Pfam" id="PF00905">
    <property type="entry name" value="Transpeptidase"/>
    <property type="match status" value="1"/>
</dbReference>
<dbReference type="AlphaFoldDB" id="A0A800MTG5"/>
<evidence type="ECO:0000259" key="7">
    <source>
        <dbReference type="Pfam" id="PF00905"/>
    </source>
</evidence>
<organism evidence="10 11">
    <name type="scientific">Cytobacillus firmus</name>
    <name type="common">Bacillus firmus</name>
    <dbReference type="NCBI Taxonomy" id="1399"/>
    <lineage>
        <taxon>Bacteria</taxon>
        <taxon>Bacillati</taxon>
        <taxon>Bacillota</taxon>
        <taxon>Bacilli</taxon>
        <taxon>Bacillales</taxon>
        <taxon>Bacillaceae</taxon>
        <taxon>Cytobacillus</taxon>
    </lineage>
</organism>
<dbReference type="EC" id="3.4.16.4" evidence="4"/>
<dbReference type="InterPro" id="IPR012338">
    <property type="entry name" value="Beta-lactam/transpept-like"/>
</dbReference>
<comment type="subcellular location">
    <subcellularLocation>
        <location evidence="1">Membrane</location>
    </subcellularLocation>
</comment>
<protein>
    <recommendedName>
        <fullName evidence="4">serine-type D-Ala-D-Ala carboxypeptidase</fullName>
        <ecNumber evidence="4">3.4.16.4</ecNumber>
    </recommendedName>
</protein>
<name>A0A800MTG5_CYTFI</name>
<dbReference type="Pfam" id="PF05223">
    <property type="entry name" value="MecA_N"/>
    <property type="match status" value="1"/>
</dbReference>
<dbReference type="PANTHER" id="PTHR30627">
    <property type="entry name" value="PEPTIDOGLYCAN D,D-TRANSPEPTIDASE"/>
    <property type="match status" value="1"/>
</dbReference>
<evidence type="ECO:0000256" key="2">
    <source>
        <dbReference type="ARBA" id="ARBA00004752"/>
    </source>
</evidence>
<dbReference type="UniPathway" id="UPA00219"/>
<dbReference type="GO" id="GO:0046677">
    <property type="term" value="P:response to antibiotic"/>
    <property type="evidence" value="ECO:0007669"/>
    <property type="project" value="InterPro"/>
</dbReference>
<dbReference type="InterPro" id="IPR036138">
    <property type="entry name" value="PBP_dimer_sf"/>
</dbReference>
<dbReference type="Pfam" id="PF03717">
    <property type="entry name" value="PBP_dimer"/>
    <property type="match status" value="1"/>
</dbReference>
<dbReference type="GO" id="GO:0009002">
    <property type="term" value="F:serine-type D-Ala-D-Ala carboxypeptidase activity"/>
    <property type="evidence" value="ECO:0007669"/>
    <property type="project" value="UniProtKB-EC"/>
</dbReference>
<evidence type="ECO:0000256" key="3">
    <source>
        <dbReference type="ARBA" id="ARBA00007171"/>
    </source>
</evidence>
<dbReference type="Proteomes" id="UP000465778">
    <property type="component" value="Unassembled WGS sequence"/>
</dbReference>
<dbReference type="InterPro" id="IPR050515">
    <property type="entry name" value="Beta-lactam/transpept"/>
</dbReference>
<comment type="caution">
    <text evidence="10">The sequence shown here is derived from an EMBL/GenBank/DDBJ whole genome shotgun (WGS) entry which is preliminary data.</text>
</comment>
<dbReference type="GO" id="GO:0071555">
    <property type="term" value="P:cell wall organization"/>
    <property type="evidence" value="ECO:0007669"/>
    <property type="project" value="TreeGrafter"/>
</dbReference>
<evidence type="ECO:0000259" key="9">
    <source>
        <dbReference type="Pfam" id="PF05223"/>
    </source>
</evidence>
<keyword evidence="5" id="KW-0472">Membrane</keyword>
<comment type="pathway">
    <text evidence="2">Cell wall biogenesis; peptidoglycan biosynthesis.</text>
</comment>
<evidence type="ECO:0000256" key="6">
    <source>
        <dbReference type="ARBA" id="ARBA00034000"/>
    </source>
</evidence>
<reference evidence="10 11" key="1">
    <citation type="journal article" date="2020" name="G3 (Bethesda)">
        <title>Whole Genome Sequencing and Comparative Genomics of Two Nematicidal Bacillus Strains Reveals a Wide Range of Possible Virulence Factors.</title>
        <authorList>
            <person name="Susic N."/>
            <person name="Janezic S."/>
            <person name="Rupnik M."/>
            <person name="Geric Stare B."/>
        </authorList>
    </citation>
    <scope>NUCLEOTIDE SEQUENCE [LARGE SCALE GENOMIC DNA]</scope>
    <source>
        <strain evidence="10 11">I-1582</strain>
    </source>
</reference>
<dbReference type="Gene3D" id="3.10.450.100">
    <property type="entry name" value="NTF2-like, domain 1"/>
    <property type="match status" value="1"/>
</dbReference>
<evidence type="ECO:0000313" key="10">
    <source>
        <dbReference type="EMBL" id="KAF0822198.1"/>
    </source>
</evidence>
<feature type="domain" description="NTF2-like N-terminal transpeptidase" evidence="9">
    <location>
        <begin position="26"/>
        <end position="146"/>
    </location>
</feature>
<dbReference type="OrthoDB" id="9766847at2"/>
<comment type="similarity">
    <text evidence="3">Belongs to the transpeptidase family.</text>
</comment>
<evidence type="ECO:0000256" key="1">
    <source>
        <dbReference type="ARBA" id="ARBA00004370"/>
    </source>
</evidence>
<dbReference type="SUPFAM" id="SSF54427">
    <property type="entry name" value="NTF2-like"/>
    <property type="match status" value="1"/>
</dbReference>
<dbReference type="SUPFAM" id="SSF56519">
    <property type="entry name" value="Penicillin binding protein dimerisation domain"/>
    <property type="match status" value="1"/>
</dbReference>
<dbReference type="RefSeq" id="WP_159346362.1">
    <property type="nucleotide sequence ID" value="NZ_JBALOT010000032.1"/>
</dbReference>
<dbReference type="GO" id="GO:0071972">
    <property type="term" value="F:peptidoglycan L,D-transpeptidase activity"/>
    <property type="evidence" value="ECO:0007669"/>
    <property type="project" value="TreeGrafter"/>
</dbReference>
<sequence>MKRMMILFFSILFLAILGGCNKEVMPQDRFAQYVKHWNKQEFDEMYGYLSESAKKSISKKDFTGRYEKIYKDLEISNLKITYKPDMEKEYKKEEKASFPFSASMDSAAGKIEFTHDASLVKEEKEEEESWFVAWDTTYIFPELGPEDKINYSTVPAQRGDIVDRTGDPLALNGTLYEIGVVPEQMEGQKEQTIKGLSAALGMSVEQITKSLNADWVQPGYFVPIKKVSPDDQATLDKVFALKGVLKKDVKGRIYPFGEASAHLIGYVGPITADELKKNEEKGYSSTDIIGKRGLEQVLEERLKGTNGVKIGISKKDGSEVVLAEKPVENGETIELTIDITLQKHLYEELKGSPGTSAAINPVTGDTLALVSSPSFDPNEASLGFTADEWKQLEENKDMPLMNRFKQTYAPGSVMKPITGAVGLSEGTLTLDETIQVKGLKWQKSKSWGSYQVTRVKDPNGPVDFEKAMMYSDNIYFAKEALDLGKEKFSAGLKKFGFEEEVPFPFPIEQSQIGGLDSEIKLADSGYGQGEVEMSILHLAASYTPIVNKGSLIKPVLMGEEEKNQVWKENIISEETANTVETAITKVVQEPSGTAHSANMKDYPLAGKTGTAELKRSAEEKGQENGLFVAYNPGAPKLLIAMMIEGVEDKGGSKVVVEKVKKVFEKNKDRF</sequence>
<dbReference type="GO" id="GO:0008658">
    <property type="term" value="F:penicillin binding"/>
    <property type="evidence" value="ECO:0007669"/>
    <property type="project" value="InterPro"/>
</dbReference>
<evidence type="ECO:0000256" key="5">
    <source>
        <dbReference type="ARBA" id="ARBA00023136"/>
    </source>
</evidence>
<comment type="catalytic activity">
    <reaction evidence="6">
        <text>Preferential cleavage: (Ac)2-L-Lys-D-Ala-|-D-Ala. Also transpeptidation of peptidyl-alanyl moieties that are N-acyl substituents of D-alanine.</text>
        <dbReference type="EC" id="3.4.16.4"/>
    </reaction>
</comment>